<dbReference type="CDD" id="cd00761">
    <property type="entry name" value="Glyco_tranf_GTA_type"/>
    <property type="match status" value="1"/>
</dbReference>
<reference evidence="3 4" key="1">
    <citation type="submission" date="2018-01" db="EMBL/GenBank/DDBJ databases">
        <title>Draft genome sequence of Jishengella endophytica.</title>
        <authorList>
            <person name="Sahin N."/>
            <person name="Ay H."/>
            <person name="Saygin H."/>
        </authorList>
    </citation>
    <scope>NUCLEOTIDE SEQUENCE [LARGE SCALE GENOMIC DNA]</scope>
    <source>
        <strain evidence="3 4">DSM 45430</strain>
    </source>
</reference>
<evidence type="ECO:0000313" key="4">
    <source>
        <dbReference type="Proteomes" id="UP000248627"/>
    </source>
</evidence>
<gene>
    <name evidence="3" type="ORF">C1I93_19175</name>
</gene>
<dbReference type="OrthoDB" id="153025at2"/>
<evidence type="ECO:0000259" key="2">
    <source>
        <dbReference type="Pfam" id="PF00535"/>
    </source>
</evidence>
<organism evidence="3 4">
    <name type="scientific">Micromonospora endophytica</name>
    <dbReference type="NCBI Taxonomy" id="515350"/>
    <lineage>
        <taxon>Bacteria</taxon>
        <taxon>Bacillati</taxon>
        <taxon>Actinomycetota</taxon>
        <taxon>Actinomycetes</taxon>
        <taxon>Micromonosporales</taxon>
        <taxon>Micromonosporaceae</taxon>
        <taxon>Micromonospora</taxon>
    </lineage>
</organism>
<dbReference type="Gene3D" id="3.90.550.10">
    <property type="entry name" value="Spore Coat Polysaccharide Biosynthesis Protein SpsA, Chain A"/>
    <property type="match status" value="1"/>
</dbReference>
<name>A0A2W2C4C7_9ACTN</name>
<feature type="region of interest" description="Disordered" evidence="1">
    <location>
        <begin position="1"/>
        <end position="180"/>
    </location>
</feature>
<comment type="caution">
    <text evidence="3">The sequence shown here is derived from an EMBL/GenBank/DDBJ whole genome shotgun (WGS) entry which is preliminary data.</text>
</comment>
<dbReference type="Pfam" id="PF00535">
    <property type="entry name" value="Glycos_transf_2"/>
    <property type="match status" value="1"/>
</dbReference>
<proteinExistence type="predicted"/>
<feature type="domain" description="Glycosyltransferase 2-like" evidence="2">
    <location>
        <begin position="266"/>
        <end position="344"/>
    </location>
</feature>
<dbReference type="AlphaFoldDB" id="A0A2W2C4C7"/>
<dbReference type="InterPro" id="IPR001173">
    <property type="entry name" value="Glyco_trans_2-like"/>
</dbReference>
<dbReference type="PANTHER" id="PTHR43685:SF2">
    <property type="entry name" value="GLYCOSYLTRANSFERASE 2-LIKE DOMAIN-CONTAINING PROTEIN"/>
    <property type="match status" value="1"/>
</dbReference>
<dbReference type="PANTHER" id="PTHR43685">
    <property type="entry name" value="GLYCOSYLTRANSFERASE"/>
    <property type="match status" value="1"/>
</dbReference>
<dbReference type="InterPro" id="IPR029044">
    <property type="entry name" value="Nucleotide-diphossugar_trans"/>
</dbReference>
<accession>A0A2W2C4C7</accession>
<evidence type="ECO:0000256" key="1">
    <source>
        <dbReference type="SAM" id="MobiDB-lite"/>
    </source>
</evidence>
<dbReference type="SUPFAM" id="SSF53448">
    <property type="entry name" value="Nucleotide-diphospho-sugar transferases"/>
    <property type="match status" value="1"/>
</dbReference>
<sequence>MPGAGGGGCRPASLPPADRLAGPVVRRGGRRGRVDRPTRLHPGRGPAGRGAVPRPRRAAEGDGPGRPGGVPRRPGHHPGGPPARAPADRGAPGPGVRRARRRPPAALHPPARRGRTDLALRVPVGAAGGPRRRAGRPGTVHGEQGRRGGRQATGRRPTGRPHRRGAGRDRAPPTPPLVAAGTGTVAAVSRYPSVSVVVPTRDDRPVSLSAAIRAAVTQDYPGQIEVLVVYDQCTPGRTPLPGLGGAPAVAGAPGPAGVPAPTGPDRSVRVLTNTRTPGLAGARNSGTLAATGELIAFCDDDDEWLPGKLRAQVDALTASGAAFVSCGIRVSYDGHTVERVLDRDSINLVDLLRDRMTELHPSTFLVHRATALRDGFGLVDEEIPGGYAEDYDFLLRAARAAPLANLRTAYVLVRWHQRSYFARRWDTIAAALQWLLARHPEFATQPTGHARVAGQIAFARAAGGDRRDALRWARRTIRGNPRERRAYLALAVAGGMVRPDTVLRALHRRGRGI</sequence>
<keyword evidence="4" id="KW-1185">Reference proteome</keyword>
<dbReference type="InterPro" id="IPR050834">
    <property type="entry name" value="Glycosyltransf_2"/>
</dbReference>
<dbReference type="EMBL" id="POTX01000137">
    <property type="protein sequence ID" value="PZF92650.1"/>
    <property type="molecule type" value="Genomic_DNA"/>
</dbReference>
<protein>
    <recommendedName>
        <fullName evidence="2">Glycosyltransferase 2-like domain-containing protein</fullName>
    </recommendedName>
</protein>
<dbReference type="Proteomes" id="UP000248627">
    <property type="component" value="Unassembled WGS sequence"/>
</dbReference>
<evidence type="ECO:0000313" key="3">
    <source>
        <dbReference type="EMBL" id="PZF92650.1"/>
    </source>
</evidence>